<evidence type="ECO:0000313" key="2">
    <source>
        <dbReference type="Proteomes" id="UP000037069"/>
    </source>
</evidence>
<gene>
    <name evidence="1" type="ORF">FF38_02354</name>
</gene>
<dbReference type="Proteomes" id="UP000037069">
    <property type="component" value="Unassembled WGS sequence"/>
</dbReference>
<organism evidence="1 2">
    <name type="scientific">Lucilia cuprina</name>
    <name type="common">Green bottle fly</name>
    <name type="synonym">Australian sheep blowfly</name>
    <dbReference type="NCBI Taxonomy" id="7375"/>
    <lineage>
        <taxon>Eukaryota</taxon>
        <taxon>Metazoa</taxon>
        <taxon>Ecdysozoa</taxon>
        <taxon>Arthropoda</taxon>
        <taxon>Hexapoda</taxon>
        <taxon>Insecta</taxon>
        <taxon>Pterygota</taxon>
        <taxon>Neoptera</taxon>
        <taxon>Endopterygota</taxon>
        <taxon>Diptera</taxon>
        <taxon>Brachycera</taxon>
        <taxon>Muscomorpha</taxon>
        <taxon>Oestroidea</taxon>
        <taxon>Calliphoridae</taxon>
        <taxon>Luciliinae</taxon>
        <taxon>Lucilia</taxon>
    </lineage>
</organism>
<reference evidence="1 2" key="1">
    <citation type="journal article" date="2015" name="Nat. Commun.">
        <title>Lucilia cuprina genome unlocks parasitic fly biology to underpin future interventions.</title>
        <authorList>
            <person name="Anstead C.A."/>
            <person name="Korhonen P.K."/>
            <person name="Young N.D."/>
            <person name="Hall R.S."/>
            <person name="Jex A.R."/>
            <person name="Murali S.C."/>
            <person name="Hughes D.S."/>
            <person name="Lee S.F."/>
            <person name="Perry T."/>
            <person name="Stroehlein A.J."/>
            <person name="Ansell B.R."/>
            <person name="Breugelmans B."/>
            <person name="Hofmann A."/>
            <person name="Qu J."/>
            <person name="Dugan S."/>
            <person name="Lee S.L."/>
            <person name="Chao H."/>
            <person name="Dinh H."/>
            <person name="Han Y."/>
            <person name="Doddapaneni H.V."/>
            <person name="Worley K.C."/>
            <person name="Muzny D.M."/>
            <person name="Ioannidis P."/>
            <person name="Waterhouse R.M."/>
            <person name="Zdobnov E.M."/>
            <person name="James P.J."/>
            <person name="Bagnall N.H."/>
            <person name="Kotze A.C."/>
            <person name="Gibbs R.A."/>
            <person name="Richards S."/>
            <person name="Batterham P."/>
            <person name="Gasser R.B."/>
        </authorList>
    </citation>
    <scope>NUCLEOTIDE SEQUENCE [LARGE SCALE GENOMIC DNA]</scope>
    <source>
        <strain evidence="1 2">LS</strain>
        <tissue evidence="1">Full body</tissue>
    </source>
</reference>
<proteinExistence type="predicted"/>
<accession>A0A0L0C6G8</accession>
<name>A0A0L0C6G8_LUCCU</name>
<dbReference type="EMBL" id="JRES01000940">
    <property type="protein sequence ID" value="KNC27024.1"/>
    <property type="molecule type" value="Genomic_DNA"/>
</dbReference>
<protein>
    <submittedName>
        <fullName evidence="1">Uncharacterized protein</fullName>
    </submittedName>
</protein>
<keyword evidence="2" id="KW-1185">Reference proteome</keyword>
<dbReference type="AlphaFoldDB" id="A0A0L0C6G8"/>
<comment type="caution">
    <text evidence="1">The sequence shown here is derived from an EMBL/GenBank/DDBJ whole genome shotgun (WGS) entry which is preliminary data.</text>
</comment>
<evidence type="ECO:0000313" key="1">
    <source>
        <dbReference type="EMBL" id="KNC27024.1"/>
    </source>
</evidence>
<sequence length="79" mass="8423">MRGDIVDTASFAVVGLVGHTLLDGTMTLDVNNISNFEDTHVGGQGDDTMLAEGAREHVSGAATITLGISHFVKHFFLFF</sequence>